<evidence type="ECO:0000313" key="3">
    <source>
        <dbReference type="Proteomes" id="UP001567538"/>
    </source>
</evidence>
<dbReference type="Proteomes" id="UP001567538">
    <property type="component" value="Unassembled WGS sequence"/>
</dbReference>
<protein>
    <submittedName>
        <fullName evidence="2">Transcription factor GTE10-like isoform X2</fullName>
    </submittedName>
</protein>
<dbReference type="Pfam" id="PF17035">
    <property type="entry name" value="BET"/>
    <property type="match status" value="1"/>
</dbReference>
<accession>A0ABD1GCI8</accession>
<dbReference type="Gene3D" id="1.20.1270.220">
    <property type="match status" value="1"/>
</dbReference>
<gene>
    <name evidence="2" type="ORF">AAHA92_25220</name>
</gene>
<dbReference type="PROSITE" id="PS51525">
    <property type="entry name" value="NET"/>
    <property type="match status" value="1"/>
</dbReference>
<dbReference type="EMBL" id="JBEAFC010000009">
    <property type="protein sequence ID" value="KAL1540939.1"/>
    <property type="molecule type" value="Genomic_DNA"/>
</dbReference>
<organism evidence="2 3">
    <name type="scientific">Salvia divinorum</name>
    <name type="common">Maria pastora</name>
    <name type="synonym">Diviner's sage</name>
    <dbReference type="NCBI Taxonomy" id="28513"/>
    <lineage>
        <taxon>Eukaryota</taxon>
        <taxon>Viridiplantae</taxon>
        <taxon>Streptophyta</taxon>
        <taxon>Embryophyta</taxon>
        <taxon>Tracheophyta</taxon>
        <taxon>Spermatophyta</taxon>
        <taxon>Magnoliopsida</taxon>
        <taxon>eudicotyledons</taxon>
        <taxon>Gunneridae</taxon>
        <taxon>Pentapetalae</taxon>
        <taxon>asterids</taxon>
        <taxon>lamiids</taxon>
        <taxon>Lamiales</taxon>
        <taxon>Lamiaceae</taxon>
        <taxon>Nepetoideae</taxon>
        <taxon>Mentheae</taxon>
        <taxon>Salviinae</taxon>
        <taxon>Salvia</taxon>
        <taxon>Salvia subgen. Calosphace</taxon>
    </lineage>
</organism>
<comment type="caution">
    <text evidence="2">The sequence shown here is derived from an EMBL/GenBank/DDBJ whole genome shotgun (WGS) entry which is preliminary data.</text>
</comment>
<dbReference type="InterPro" id="IPR038336">
    <property type="entry name" value="NET_sf"/>
</dbReference>
<evidence type="ECO:0000259" key="1">
    <source>
        <dbReference type="PROSITE" id="PS51525"/>
    </source>
</evidence>
<evidence type="ECO:0000313" key="2">
    <source>
        <dbReference type="EMBL" id="KAL1540939.1"/>
    </source>
</evidence>
<feature type="domain" description="NET" evidence="1">
    <location>
        <begin position="1"/>
        <end position="73"/>
    </location>
</feature>
<reference evidence="2 3" key="1">
    <citation type="submission" date="2024-06" db="EMBL/GenBank/DDBJ databases">
        <title>A chromosome level genome sequence of Diviner's sage (Salvia divinorum).</title>
        <authorList>
            <person name="Ford S.A."/>
            <person name="Ro D.-K."/>
            <person name="Ness R.W."/>
            <person name="Phillips M.A."/>
        </authorList>
    </citation>
    <scope>NUCLEOTIDE SEQUENCE [LARGE SCALE GENOMIC DNA]</scope>
    <source>
        <strain evidence="2">SAF-2024a</strain>
        <tissue evidence="2">Leaf</tissue>
    </source>
</reference>
<keyword evidence="3" id="KW-1185">Reference proteome</keyword>
<dbReference type="InterPro" id="IPR027353">
    <property type="entry name" value="NET_dom"/>
</dbReference>
<dbReference type="AlphaFoldDB" id="A0ABD1GCI8"/>
<name>A0ABD1GCI8_SALDI</name>
<proteinExistence type="predicted"/>
<sequence length="104" mass="12043">MSGVEKQKLRIELEELIAELPDNIVNFLKESTLNSSEVTEDEIEIGTDALSDDTLFTLWKLLDDYLFEMKRRLSSSENNDIDMQKEYEFRDSTQICDRNASGTN</sequence>